<comment type="caution">
    <text evidence="16">The sequence shown here is derived from an EMBL/GenBank/DDBJ whole genome shotgun (WGS) entry which is preliminary data.</text>
</comment>
<keyword evidence="17" id="KW-1185">Reference proteome</keyword>
<dbReference type="PANTHER" id="PTHR43185">
    <property type="entry name" value="FERROUS IRON TRANSPORT PROTEIN B"/>
    <property type="match status" value="1"/>
</dbReference>
<keyword evidence="10" id="KW-0408">Iron</keyword>
<evidence type="ECO:0000256" key="13">
    <source>
        <dbReference type="ARBA" id="ARBA00023136"/>
    </source>
</evidence>
<proteinExistence type="predicted"/>
<evidence type="ECO:0000256" key="9">
    <source>
        <dbReference type="ARBA" id="ARBA00022989"/>
    </source>
</evidence>
<keyword evidence="12" id="KW-0342">GTP-binding</keyword>
<dbReference type="CDD" id="cd01879">
    <property type="entry name" value="FeoB"/>
    <property type="match status" value="1"/>
</dbReference>
<dbReference type="PATRIC" id="fig|1003181.4.peg.3694"/>
<evidence type="ECO:0000256" key="14">
    <source>
        <dbReference type="ARBA" id="ARBA00031200"/>
    </source>
</evidence>
<reference evidence="16 17" key="1">
    <citation type="submission" date="2016-05" db="EMBL/GenBank/DDBJ databases">
        <title>Single-cell genome of chain-forming Candidatus Thiomargarita nelsonii and comparison to other large sulfur-oxidizing bacteria.</title>
        <authorList>
            <person name="Winkel M."/>
            <person name="Salman V."/>
            <person name="Woyke T."/>
            <person name="Schulz-Vogt H."/>
            <person name="Richter M."/>
            <person name="Flood B."/>
            <person name="Bailey J."/>
            <person name="Amann R."/>
            <person name="Mussmann M."/>
        </authorList>
    </citation>
    <scope>NUCLEOTIDE SEQUENCE [LARGE SCALE GENOMIC DNA]</scope>
    <source>
        <strain evidence="16 17">THI036</strain>
    </source>
</reference>
<dbReference type="Pfam" id="PF02421">
    <property type="entry name" value="FeoB_N"/>
    <property type="match status" value="1"/>
</dbReference>
<evidence type="ECO:0000256" key="2">
    <source>
        <dbReference type="ARBA" id="ARBA00022371"/>
    </source>
</evidence>
<evidence type="ECO:0000313" key="17">
    <source>
        <dbReference type="Proteomes" id="UP000076962"/>
    </source>
</evidence>
<protein>
    <recommendedName>
        <fullName evidence="2">Fe(2+) transporter FeoB</fullName>
    </recommendedName>
    <alternativeName>
        <fullName evidence="14">Ferrous iron transport protein B</fullName>
    </alternativeName>
</protein>
<evidence type="ECO:0000256" key="8">
    <source>
        <dbReference type="ARBA" id="ARBA00022741"/>
    </source>
</evidence>
<dbReference type="GO" id="GO:0005525">
    <property type="term" value="F:GTP binding"/>
    <property type="evidence" value="ECO:0007669"/>
    <property type="project" value="UniProtKB-KW"/>
</dbReference>
<evidence type="ECO:0000256" key="11">
    <source>
        <dbReference type="ARBA" id="ARBA00023065"/>
    </source>
</evidence>
<dbReference type="InterPro" id="IPR030389">
    <property type="entry name" value="G_FEOB_dom"/>
</dbReference>
<dbReference type="SUPFAM" id="SSF52540">
    <property type="entry name" value="P-loop containing nucleoside triphosphate hydrolases"/>
    <property type="match status" value="1"/>
</dbReference>
<dbReference type="Proteomes" id="UP000076962">
    <property type="component" value="Unassembled WGS sequence"/>
</dbReference>
<evidence type="ECO:0000256" key="4">
    <source>
        <dbReference type="ARBA" id="ARBA00022475"/>
    </source>
</evidence>
<keyword evidence="8" id="KW-0547">Nucleotide-binding</keyword>
<evidence type="ECO:0000256" key="12">
    <source>
        <dbReference type="ARBA" id="ARBA00023134"/>
    </source>
</evidence>
<dbReference type="AlphaFoldDB" id="A0A176S0U4"/>
<evidence type="ECO:0000313" key="16">
    <source>
        <dbReference type="EMBL" id="OAD21538.1"/>
    </source>
</evidence>
<dbReference type="GO" id="GO:0015093">
    <property type="term" value="F:ferrous iron transmembrane transporter activity"/>
    <property type="evidence" value="ECO:0007669"/>
    <property type="project" value="TreeGrafter"/>
</dbReference>
<dbReference type="PROSITE" id="PS51711">
    <property type="entry name" value="G_FEOB"/>
    <property type="match status" value="1"/>
</dbReference>
<evidence type="ECO:0000256" key="3">
    <source>
        <dbReference type="ARBA" id="ARBA00022448"/>
    </source>
</evidence>
<organism evidence="16 17">
    <name type="scientific">Candidatus Thiomargarita nelsonii</name>
    <dbReference type="NCBI Taxonomy" id="1003181"/>
    <lineage>
        <taxon>Bacteria</taxon>
        <taxon>Pseudomonadati</taxon>
        <taxon>Pseudomonadota</taxon>
        <taxon>Gammaproteobacteria</taxon>
        <taxon>Thiotrichales</taxon>
        <taxon>Thiotrichaceae</taxon>
        <taxon>Thiomargarita</taxon>
    </lineage>
</organism>
<keyword evidence="13" id="KW-0472">Membrane</keyword>
<dbReference type="EMBL" id="LUTY01001562">
    <property type="protein sequence ID" value="OAD21538.1"/>
    <property type="molecule type" value="Genomic_DNA"/>
</dbReference>
<keyword evidence="4" id="KW-1003">Cell membrane</keyword>
<dbReference type="PANTHER" id="PTHR43185:SF1">
    <property type="entry name" value="FE(2+) TRANSPORTER FEOB"/>
    <property type="match status" value="1"/>
</dbReference>
<keyword evidence="3" id="KW-0813">Transport</keyword>
<evidence type="ECO:0000256" key="5">
    <source>
        <dbReference type="ARBA" id="ARBA00022496"/>
    </source>
</evidence>
<keyword evidence="11" id="KW-0406">Ion transport</keyword>
<evidence type="ECO:0000256" key="7">
    <source>
        <dbReference type="ARBA" id="ARBA00022692"/>
    </source>
</evidence>
<dbReference type="InterPro" id="IPR050860">
    <property type="entry name" value="FeoB_GTPase"/>
</dbReference>
<dbReference type="GO" id="GO:0005886">
    <property type="term" value="C:plasma membrane"/>
    <property type="evidence" value="ECO:0007669"/>
    <property type="project" value="UniProtKB-SubCell"/>
</dbReference>
<evidence type="ECO:0000259" key="15">
    <source>
        <dbReference type="PROSITE" id="PS51711"/>
    </source>
</evidence>
<keyword evidence="6" id="KW-0997">Cell inner membrane</keyword>
<evidence type="ECO:0000256" key="10">
    <source>
        <dbReference type="ARBA" id="ARBA00023004"/>
    </source>
</evidence>
<feature type="non-terminal residue" evidence="16">
    <location>
        <position position="137"/>
    </location>
</feature>
<dbReference type="PRINTS" id="PR00326">
    <property type="entry name" value="GTP1OBG"/>
</dbReference>
<keyword evidence="9" id="KW-1133">Transmembrane helix</keyword>
<dbReference type="FunFam" id="3.40.50.300:FF:000426">
    <property type="entry name" value="Ferrous iron transport protein B"/>
    <property type="match status" value="1"/>
</dbReference>
<gene>
    <name evidence="16" type="ORF">THIOM_002688</name>
</gene>
<keyword evidence="5" id="KW-0410">Iron transport</keyword>
<sequence>MKHLVIGVVGNPNCGKTTLFNVLTGTKQRVGNWPGVTVERKTGYYKHDDRDIELVDLPGTYSLDVIQEGTSLDEQIAQDYILSGEADLIVNIVDASNLERNLYLTTQLLEMEVPLVVALNMIDIAEQRNIKIDIAAL</sequence>
<accession>A0A176S0U4</accession>
<name>A0A176S0U4_9GAMM</name>
<keyword evidence="7" id="KW-0812">Transmembrane</keyword>
<evidence type="ECO:0000256" key="1">
    <source>
        <dbReference type="ARBA" id="ARBA00004429"/>
    </source>
</evidence>
<dbReference type="InterPro" id="IPR027417">
    <property type="entry name" value="P-loop_NTPase"/>
</dbReference>
<evidence type="ECO:0000256" key="6">
    <source>
        <dbReference type="ARBA" id="ARBA00022519"/>
    </source>
</evidence>
<feature type="domain" description="FeoB-type G" evidence="15">
    <location>
        <begin position="3"/>
        <end position="137"/>
    </location>
</feature>
<dbReference type="InterPro" id="IPR006073">
    <property type="entry name" value="GTP-bd"/>
</dbReference>
<dbReference type="InterPro" id="IPR005225">
    <property type="entry name" value="Small_GTP-bd"/>
</dbReference>
<comment type="subcellular location">
    <subcellularLocation>
        <location evidence="1">Cell inner membrane</location>
        <topology evidence="1">Multi-pass membrane protein</topology>
    </subcellularLocation>
</comment>
<dbReference type="NCBIfam" id="TIGR00231">
    <property type="entry name" value="small_GTP"/>
    <property type="match status" value="1"/>
</dbReference>
<dbReference type="Gene3D" id="3.40.50.300">
    <property type="entry name" value="P-loop containing nucleotide triphosphate hydrolases"/>
    <property type="match status" value="1"/>
</dbReference>